<comment type="subcellular location">
    <subcellularLocation>
        <location evidence="1">Nucleus</location>
    </subcellularLocation>
</comment>
<reference evidence="6" key="1">
    <citation type="submission" date="2021-05" db="EMBL/GenBank/DDBJ databases">
        <authorList>
            <person name="Alioto T."/>
            <person name="Alioto T."/>
            <person name="Gomez Garrido J."/>
        </authorList>
    </citation>
    <scope>NUCLEOTIDE SEQUENCE</scope>
</reference>
<dbReference type="GO" id="GO:0043625">
    <property type="term" value="C:delta DNA polymerase complex"/>
    <property type="evidence" value="ECO:0007669"/>
    <property type="project" value="InterPro"/>
</dbReference>
<evidence type="ECO:0000313" key="6">
    <source>
        <dbReference type="EMBL" id="CAG6702965.1"/>
    </source>
</evidence>
<protein>
    <recommendedName>
        <fullName evidence="2">DNA polymerase delta subunit 3</fullName>
    </recommendedName>
</protein>
<keyword evidence="3" id="KW-0235">DNA replication</keyword>
<feature type="compositionally biased region" description="Low complexity" evidence="5">
    <location>
        <begin position="234"/>
        <end position="243"/>
    </location>
</feature>
<dbReference type="EMBL" id="HBUF01340749">
    <property type="protein sequence ID" value="CAG6702968.1"/>
    <property type="molecule type" value="Transcribed_RNA"/>
</dbReference>
<dbReference type="InterPro" id="IPR019038">
    <property type="entry name" value="POLD3"/>
</dbReference>
<feature type="compositionally biased region" description="Low complexity" evidence="5">
    <location>
        <begin position="153"/>
        <end position="175"/>
    </location>
</feature>
<dbReference type="GO" id="GO:0006271">
    <property type="term" value="P:DNA strand elongation involved in DNA replication"/>
    <property type="evidence" value="ECO:0007669"/>
    <property type="project" value="TreeGrafter"/>
</dbReference>
<dbReference type="GO" id="GO:0006297">
    <property type="term" value="P:nucleotide-excision repair, DNA gap filling"/>
    <property type="evidence" value="ECO:0007669"/>
    <property type="project" value="TreeGrafter"/>
</dbReference>
<evidence type="ECO:0000256" key="3">
    <source>
        <dbReference type="ARBA" id="ARBA00022705"/>
    </source>
</evidence>
<feature type="compositionally biased region" description="Polar residues" evidence="5">
    <location>
        <begin position="287"/>
        <end position="300"/>
    </location>
</feature>
<evidence type="ECO:0000256" key="1">
    <source>
        <dbReference type="ARBA" id="ARBA00004123"/>
    </source>
</evidence>
<keyword evidence="4" id="KW-0539">Nucleus</keyword>
<feature type="compositionally biased region" description="Polar residues" evidence="5">
    <location>
        <begin position="257"/>
        <end position="266"/>
    </location>
</feature>
<feature type="compositionally biased region" description="Low complexity" evidence="5">
    <location>
        <begin position="353"/>
        <end position="364"/>
    </location>
</feature>
<name>A0A8D8XQ92_9HEMI</name>
<dbReference type="AlphaFoldDB" id="A0A8D8XQ92"/>
<evidence type="ECO:0000256" key="5">
    <source>
        <dbReference type="SAM" id="MobiDB-lite"/>
    </source>
</evidence>
<dbReference type="GO" id="GO:0003887">
    <property type="term" value="F:DNA-directed DNA polymerase activity"/>
    <property type="evidence" value="ECO:0007669"/>
    <property type="project" value="TreeGrafter"/>
</dbReference>
<proteinExistence type="predicted"/>
<dbReference type="PANTHER" id="PTHR17598">
    <property type="entry name" value="DNA POLYMERASE DELTA SUBUNIT 3"/>
    <property type="match status" value="1"/>
</dbReference>
<dbReference type="PANTHER" id="PTHR17598:SF13">
    <property type="entry name" value="DNA POLYMERASE DELTA SUBUNIT 3"/>
    <property type="match status" value="1"/>
</dbReference>
<organism evidence="6">
    <name type="scientific">Cacopsylla melanoneura</name>
    <dbReference type="NCBI Taxonomy" id="428564"/>
    <lineage>
        <taxon>Eukaryota</taxon>
        <taxon>Metazoa</taxon>
        <taxon>Ecdysozoa</taxon>
        <taxon>Arthropoda</taxon>
        <taxon>Hexapoda</taxon>
        <taxon>Insecta</taxon>
        <taxon>Pterygota</taxon>
        <taxon>Neoptera</taxon>
        <taxon>Paraneoptera</taxon>
        <taxon>Hemiptera</taxon>
        <taxon>Sternorrhyncha</taxon>
        <taxon>Psylloidea</taxon>
        <taxon>Psyllidae</taxon>
        <taxon>Psyllinae</taxon>
        <taxon>Cacopsylla</taxon>
    </lineage>
</organism>
<dbReference type="EMBL" id="HBUF01340748">
    <property type="protein sequence ID" value="CAG6702965.1"/>
    <property type="molecule type" value="Transcribed_RNA"/>
</dbReference>
<evidence type="ECO:0000256" key="4">
    <source>
        <dbReference type="ARBA" id="ARBA00023242"/>
    </source>
</evidence>
<dbReference type="EMBL" id="HBUF01340746">
    <property type="protein sequence ID" value="CAG6702959.1"/>
    <property type="molecule type" value="Transcribed_RNA"/>
</dbReference>
<dbReference type="InterPro" id="IPR041913">
    <property type="entry name" value="POLD3_sf"/>
</dbReference>
<accession>A0A8D8XQ92</accession>
<evidence type="ECO:0000256" key="2">
    <source>
        <dbReference type="ARBA" id="ARBA00017589"/>
    </source>
</evidence>
<feature type="compositionally biased region" description="Basic and acidic residues" evidence="5">
    <location>
        <begin position="273"/>
        <end position="285"/>
    </location>
</feature>
<sequence>MSDTEEFNLYLANLEEFVFDENKIVSIGWLSRTLDIGVDLAKKLLSTFTNDETFKSKLSTCWFLYGSSKSDPSSRKILIVPDTKLKGAKNKFEKITSQHVYSIQKSGNSDTDMNSVYLADQSAEKTIAQCSSLSNIKCDHVKVVPNRRNLAAPVTASSTSATSSKPAVNNNAKSSESAKKSPVKSTIGNMFNKKKEEIEKKKETEKSNEGKEKKKEEAEKPNKEVEKDQKVSVSPAKKSSTGAGKKKGPEKGAGSANITSFFSKGASSLPPLKKPESKDKEDVKASTKASKQTNGNSDAYKSSKETNKESDTEAMDVEETDENVEPVKTVDIVEKEKEKDVKKRPNNKESKSNKSNNKKSSANKKASEGKKKAEKKEKETQRKRIRVFSDSSESEQEEEPERERSVSPPPPSPLRAKPAISDDDDDDVIPPTPEATVSNGGGGGGRKRKRKLVTKTMTDASGFLRTVKEFETVSCSDSDGESTNQLVLLTFHNLFYSHFTPN</sequence>
<dbReference type="GO" id="GO:1904161">
    <property type="term" value="P:DNA synthesis involved in UV-damage excision repair"/>
    <property type="evidence" value="ECO:0007669"/>
    <property type="project" value="TreeGrafter"/>
</dbReference>
<dbReference type="Pfam" id="PF09507">
    <property type="entry name" value="CDC27"/>
    <property type="match status" value="1"/>
</dbReference>
<feature type="compositionally biased region" description="Basic and acidic residues" evidence="5">
    <location>
        <begin position="365"/>
        <end position="382"/>
    </location>
</feature>
<dbReference type="EMBL" id="HBUF01340751">
    <property type="protein sequence ID" value="CAG6702974.1"/>
    <property type="molecule type" value="Transcribed_RNA"/>
</dbReference>
<feature type="region of interest" description="Disordered" evidence="5">
    <location>
        <begin position="153"/>
        <end position="452"/>
    </location>
</feature>
<feature type="compositionally biased region" description="Basic and acidic residues" evidence="5">
    <location>
        <begin position="301"/>
        <end position="311"/>
    </location>
</feature>
<feature type="compositionally biased region" description="Basic and acidic residues" evidence="5">
    <location>
        <begin position="331"/>
        <end position="352"/>
    </location>
</feature>
<dbReference type="Gene3D" id="3.90.1030.20">
    <property type="entry name" value="DNA polymerase delta, p66 (Cdc27) subunit, wHTH domain"/>
    <property type="match status" value="1"/>
</dbReference>
<dbReference type="FunFam" id="3.90.1030.20:FF:000002">
    <property type="entry name" value="DNA polymerase delta subunit"/>
    <property type="match status" value="1"/>
</dbReference>
<feature type="compositionally biased region" description="Acidic residues" evidence="5">
    <location>
        <begin position="312"/>
        <end position="324"/>
    </location>
</feature>
<feature type="compositionally biased region" description="Basic and acidic residues" evidence="5">
    <location>
        <begin position="193"/>
        <end position="230"/>
    </location>
</feature>
<dbReference type="EMBL" id="HBUF01340747">
    <property type="protein sequence ID" value="CAG6702962.1"/>
    <property type="molecule type" value="Transcribed_RNA"/>
</dbReference>